<dbReference type="PROSITE" id="PS51257">
    <property type="entry name" value="PROKAR_LIPOPROTEIN"/>
    <property type="match status" value="1"/>
</dbReference>
<dbReference type="Proteomes" id="UP000439986">
    <property type="component" value="Unassembled WGS sequence"/>
</dbReference>
<evidence type="ECO:0000313" key="2">
    <source>
        <dbReference type="Proteomes" id="UP000439986"/>
    </source>
</evidence>
<comment type="caution">
    <text evidence="1">The sequence shown here is derived from an EMBL/GenBank/DDBJ whole genome shotgun (WGS) entry which is preliminary data.</text>
</comment>
<sequence length="102" mass="11101">MKKRELSIIRNFAISCAVVLTGCSSTPALTTQTVEVPVAVPCVNAMPTRPVYEFDQLPATASDGDKVLALVRDWVRYRKYAVQLEASLISCINLSPAIGVFN</sequence>
<organism evidence="1 2">
    <name type="scientific">Duganella aquatilis</name>
    <dbReference type="NCBI Taxonomy" id="2666082"/>
    <lineage>
        <taxon>Bacteria</taxon>
        <taxon>Pseudomonadati</taxon>
        <taxon>Pseudomonadota</taxon>
        <taxon>Betaproteobacteria</taxon>
        <taxon>Burkholderiales</taxon>
        <taxon>Oxalobacteraceae</taxon>
        <taxon>Telluria group</taxon>
        <taxon>Duganella</taxon>
    </lineage>
</organism>
<dbReference type="AlphaFoldDB" id="A0A844D3C2"/>
<accession>A0A844D3C2</accession>
<dbReference type="EMBL" id="WKJL01000010">
    <property type="protein sequence ID" value="MRW85421.1"/>
    <property type="molecule type" value="Genomic_DNA"/>
</dbReference>
<dbReference type="RefSeq" id="WP_154358489.1">
    <property type="nucleotide sequence ID" value="NZ_WKJL01000010.1"/>
</dbReference>
<gene>
    <name evidence="1" type="ORF">GJ698_15150</name>
</gene>
<name>A0A844D3C2_9BURK</name>
<reference evidence="1 2" key="1">
    <citation type="submission" date="2019-11" db="EMBL/GenBank/DDBJ databases">
        <title>Novel species isolated from a subtropical stream in China.</title>
        <authorList>
            <person name="Lu H."/>
        </authorList>
    </citation>
    <scope>NUCLEOTIDE SEQUENCE [LARGE SCALE GENOMIC DNA]</scope>
    <source>
        <strain evidence="1 2">FT26W</strain>
    </source>
</reference>
<protein>
    <submittedName>
        <fullName evidence="1">Uncharacterized protein</fullName>
    </submittedName>
</protein>
<evidence type="ECO:0000313" key="1">
    <source>
        <dbReference type="EMBL" id="MRW85421.1"/>
    </source>
</evidence>
<proteinExistence type="predicted"/>
<keyword evidence="2" id="KW-1185">Reference proteome</keyword>